<dbReference type="PANTHER" id="PTHR22743:SF168">
    <property type="entry name" value="BTB DOMAIN-CONTAINING PROTEIN"/>
    <property type="match status" value="1"/>
</dbReference>
<dbReference type="InterPro" id="IPR000210">
    <property type="entry name" value="BTB/POZ_dom"/>
</dbReference>
<dbReference type="PROSITE" id="PS50097">
    <property type="entry name" value="BTB"/>
    <property type="match status" value="1"/>
</dbReference>
<dbReference type="Proteomes" id="UP001152747">
    <property type="component" value="Unassembled WGS sequence"/>
</dbReference>
<dbReference type="InterPro" id="IPR052664">
    <property type="entry name" value="BTB-MATH_domain_protein"/>
</dbReference>
<dbReference type="PANTHER" id="PTHR22743">
    <property type="entry name" value="MEPRIN/TRAF-LIKE MATH FAMILY-C.ELEGANS"/>
    <property type="match status" value="1"/>
</dbReference>
<organism evidence="2 3">
    <name type="scientific">Caenorhabditis angaria</name>
    <dbReference type="NCBI Taxonomy" id="860376"/>
    <lineage>
        <taxon>Eukaryota</taxon>
        <taxon>Metazoa</taxon>
        <taxon>Ecdysozoa</taxon>
        <taxon>Nematoda</taxon>
        <taxon>Chromadorea</taxon>
        <taxon>Rhabditida</taxon>
        <taxon>Rhabditina</taxon>
        <taxon>Rhabditomorpha</taxon>
        <taxon>Rhabditoidea</taxon>
        <taxon>Rhabditidae</taxon>
        <taxon>Peloderinae</taxon>
        <taxon>Caenorhabditis</taxon>
    </lineage>
</organism>
<dbReference type="Gene3D" id="3.30.710.10">
    <property type="entry name" value="Potassium Channel Kv1.1, Chain A"/>
    <property type="match status" value="1"/>
</dbReference>
<comment type="caution">
    <text evidence="2">The sequence shown here is derived from an EMBL/GenBank/DDBJ whole genome shotgun (WGS) entry which is preliminary data.</text>
</comment>
<dbReference type="InterPro" id="IPR011333">
    <property type="entry name" value="SKP1/BTB/POZ_sf"/>
</dbReference>
<dbReference type="EMBL" id="CANHGI010000003">
    <property type="protein sequence ID" value="CAI5444536.1"/>
    <property type="molecule type" value="Genomic_DNA"/>
</dbReference>
<accession>A0A9P1N1N4</accession>
<evidence type="ECO:0000259" key="1">
    <source>
        <dbReference type="PROSITE" id="PS50097"/>
    </source>
</evidence>
<feature type="domain" description="BTB" evidence="1">
    <location>
        <begin position="147"/>
        <end position="207"/>
    </location>
</feature>
<dbReference type="InterPro" id="IPR002083">
    <property type="entry name" value="MATH/TRAF_dom"/>
</dbReference>
<dbReference type="InterPro" id="IPR008974">
    <property type="entry name" value="TRAF-like"/>
</dbReference>
<dbReference type="Pfam" id="PF00651">
    <property type="entry name" value="BTB"/>
    <property type="match status" value="1"/>
</dbReference>
<dbReference type="Gene3D" id="2.60.210.10">
    <property type="entry name" value="Apoptosis, Tumor Necrosis Factor Receptor Associated Protein 2, Chain A"/>
    <property type="match status" value="1"/>
</dbReference>
<dbReference type="CDD" id="cd00121">
    <property type="entry name" value="MATH"/>
    <property type="match status" value="1"/>
</dbReference>
<sequence>MNPIIHIGKEIKSTFTKVNELTNRSVYGQEIKIDGFIWKSGLLKNTDTSNVAYLVPFLEVSPSVSVTNWICEVKASFSVHKADGTTFKKGFANPLFMTSKNTSYGLYTFMEWKNFYTTDYVQNLSSTISYIFDLKFYNFDQSSINYRDFAVIVGQDKFFTNKALLAMNSKFLADHLTASELNLLSTDSKDFAMFLAAVHPDPIQITSNNFGALVDLAHRLNAGPLFKKCLDVGMNSTTIPLIVKVRSAEKLESDDRLMQACIDSLKTAKEFKDFADKPEFKTLKDSTKIRFFTASLKFI</sequence>
<keyword evidence="3" id="KW-1185">Reference proteome</keyword>
<evidence type="ECO:0000313" key="2">
    <source>
        <dbReference type="EMBL" id="CAI5444536.1"/>
    </source>
</evidence>
<dbReference type="CDD" id="cd18186">
    <property type="entry name" value="BTB_POZ_ZBTB_KLHL-like"/>
    <property type="match status" value="1"/>
</dbReference>
<gene>
    <name evidence="2" type="ORF">CAMP_LOCUS7173</name>
</gene>
<protein>
    <recommendedName>
        <fullName evidence="1">BTB domain-containing protein</fullName>
    </recommendedName>
</protein>
<dbReference type="OrthoDB" id="6130897at2759"/>
<evidence type="ECO:0000313" key="3">
    <source>
        <dbReference type="Proteomes" id="UP001152747"/>
    </source>
</evidence>
<dbReference type="SUPFAM" id="SSF54695">
    <property type="entry name" value="POZ domain"/>
    <property type="match status" value="1"/>
</dbReference>
<name>A0A9P1N1N4_9PELO</name>
<reference evidence="2" key="1">
    <citation type="submission" date="2022-11" db="EMBL/GenBank/DDBJ databases">
        <authorList>
            <person name="Kikuchi T."/>
        </authorList>
    </citation>
    <scope>NUCLEOTIDE SEQUENCE</scope>
    <source>
        <strain evidence="2">PS1010</strain>
    </source>
</reference>
<dbReference type="AlphaFoldDB" id="A0A9P1N1N4"/>
<dbReference type="SMART" id="SM00225">
    <property type="entry name" value="BTB"/>
    <property type="match status" value="1"/>
</dbReference>
<proteinExistence type="predicted"/>
<dbReference type="Pfam" id="PF00917">
    <property type="entry name" value="MATH"/>
    <property type="match status" value="1"/>
</dbReference>